<dbReference type="SMART" id="SM00822">
    <property type="entry name" value="PKS_KR"/>
    <property type="match status" value="1"/>
</dbReference>
<accession>A0A931A316</accession>
<dbReference type="PANTHER" id="PTHR42760:SF133">
    <property type="entry name" value="3-OXOACYL-[ACYL-CARRIER-PROTEIN] REDUCTASE"/>
    <property type="match status" value="1"/>
</dbReference>
<dbReference type="FunFam" id="3.40.50.720:FF:000084">
    <property type="entry name" value="Short-chain dehydrogenase reductase"/>
    <property type="match status" value="1"/>
</dbReference>
<keyword evidence="2" id="KW-0560">Oxidoreductase</keyword>
<reference evidence="4" key="1">
    <citation type="submission" date="2020-11" db="EMBL/GenBank/DDBJ databases">
        <title>Whole-genome analyses of Nonomuraea sp. K274.</title>
        <authorList>
            <person name="Veyisoglu A."/>
        </authorList>
    </citation>
    <scope>NUCLEOTIDE SEQUENCE</scope>
    <source>
        <strain evidence="4">K274</strain>
    </source>
</reference>
<dbReference type="Proteomes" id="UP000605361">
    <property type="component" value="Unassembled WGS sequence"/>
</dbReference>
<evidence type="ECO:0000259" key="3">
    <source>
        <dbReference type="SMART" id="SM00822"/>
    </source>
</evidence>
<name>A0A931A316_9ACTN</name>
<dbReference type="GO" id="GO:0016616">
    <property type="term" value="F:oxidoreductase activity, acting on the CH-OH group of donors, NAD or NADP as acceptor"/>
    <property type="evidence" value="ECO:0007669"/>
    <property type="project" value="TreeGrafter"/>
</dbReference>
<gene>
    <name evidence="4" type="ORF">ITP53_06140</name>
</gene>
<dbReference type="NCBIfam" id="NF005559">
    <property type="entry name" value="PRK07231.1"/>
    <property type="match status" value="1"/>
</dbReference>
<dbReference type="Gene3D" id="3.40.50.720">
    <property type="entry name" value="NAD(P)-binding Rossmann-like Domain"/>
    <property type="match status" value="1"/>
</dbReference>
<dbReference type="InterPro" id="IPR057326">
    <property type="entry name" value="KR_dom"/>
</dbReference>
<evidence type="ECO:0000313" key="4">
    <source>
        <dbReference type="EMBL" id="MBF8185322.1"/>
    </source>
</evidence>
<dbReference type="InterPro" id="IPR002347">
    <property type="entry name" value="SDR_fam"/>
</dbReference>
<dbReference type="RefSeq" id="WP_195894308.1">
    <property type="nucleotide sequence ID" value="NZ_JADOGI010000012.1"/>
</dbReference>
<evidence type="ECO:0000256" key="2">
    <source>
        <dbReference type="ARBA" id="ARBA00023002"/>
    </source>
</evidence>
<dbReference type="InterPro" id="IPR020904">
    <property type="entry name" value="Sc_DH/Rdtase_CS"/>
</dbReference>
<dbReference type="PRINTS" id="PR00081">
    <property type="entry name" value="GDHRDH"/>
</dbReference>
<dbReference type="Pfam" id="PF13561">
    <property type="entry name" value="adh_short_C2"/>
    <property type="match status" value="1"/>
</dbReference>
<comment type="caution">
    <text evidence="4">The sequence shown here is derived from an EMBL/GenBank/DDBJ whole genome shotgun (WGS) entry which is preliminary data.</text>
</comment>
<protein>
    <submittedName>
        <fullName evidence="4">SDR family oxidoreductase</fullName>
    </submittedName>
</protein>
<dbReference type="CDD" id="cd05233">
    <property type="entry name" value="SDR_c"/>
    <property type="match status" value="1"/>
</dbReference>
<dbReference type="PANTHER" id="PTHR42760">
    <property type="entry name" value="SHORT-CHAIN DEHYDROGENASES/REDUCTASES FAMILY MEMBER"/>
    <property type="match status" value="1"/>
</dbReference>
<dbReference type="PROSITE" id="PS00061">
    <property type="entry name" value="ADH_SHORT"/>
    <property type="match status" value="1"/>
</dbReference>
<sequence>MTASGAVAVVTGGASGIGQATVRVLAGRGTATVIGYLNSAQEAVKLADELDRAGSPTIAVRADVTDEAEVARLVDRALARFGRIDYLVNNAGATIARGPVEELPLSVWHRSLAVNLTSAYLMCRAAIPALRDQSGAAIVNVASSSGFTGGSRGSAHYAAAKAGLVGLTRALAGELAPFDIRVNAVAPASIDTPFHEKWPPATPPESWIPGLPLGRLGSPVDVADAIAFLLCDTAGFITGQTVHINGGSRMY</sequence>
<dbReference type="EMBL" id="JADOGI010000012">
    <property type="protein sequence ID" value="MBF8185322.1"/>
    <property type="molecule type" value="Genomic_DNA"/>
</dbReference>
<dbReference type="SUPFAM" id="SSF51735">
    <property type="entry name" value="NAD(P)-binding Rossmann-fold domains"/>
    <property type="match status" value="1"/>
</dbReference>
<proteinExistence type="inferred from homology"/>
<feature type="domain" description="Ketoreductase" evidence="3">
    <location>
        <begin position="6"/>
        <end position="188"/>
    </location>
</feature>
<keyword evidence="5" id="KW-1185">Reference proteome</keyword>
<evidence type="ECO:0000313" key="5">
    <source>
        <dbReference type="Proteomes" id="UP000605361"/>
    </source>
</evidence>
<comment type="similarity">
    <text evidence="1">Belongs to the short-chain dehydrogenases/reductases (SDR) family.</text>
</comment>
<dbReference type="PRINTS" id="PR00080">
    <property type="entry name" value="SDRFAMILY"/>
</dbReference>
<dbReference type="InterPro" id="IPR036291">
    <property type="entry name" value="NAD(P)-bd_dom_sf"/>
</dbReference>
<organism evidence="4 5">
    <name type="scientific">Nonomuraea cypriaca</name>
    <dbReference type="NCBI Taxonomy" id="1187855"/>
    <lineage>
        <taxon>Bacteria</taxon>
        <taxon>Bacillati</taxon>
        <taxon>Actinomycetota</taxon>
        <taxon>Actinomycetes</taxon>
        <taxon>Streptosporangiales</taxon>
        <taxon>Streptosporangiaceae</taxon>
        <taxon>Nonomuraea</taxon>
    </lineage>
</organism>
<evidence type="ECO:0000256" key="1">
    <source>
        <dbReference type="ARBA" id="ARBA00006484"/>
    </source>
</evidence>
<dbReference type="AlphaFoldDB" id="A0A931A316"/>